<accession>A0A974PPB5</accession>
<dbReference type="PANTHER" id="PTHR43270:SF12">
    <property type="entry name" value="SUCCINYL-DIAMINOPIMELATE DESUCCINYLASE"/>
    <property type="match status" value="1"/>
</dbReference>
<evidence type="ECO:0000256" key="1">
    <source>
        <dbReference type="ARBA" id="ARBA00022670"/>
    </source>
</evidence>
<keyword evidence="2" id="KW-0479">Metal-binding</keyword>
<proteinExistence type="predicted"/>
<dbReference type="Proteomes" id="UP000596427">
    <property type="component" value="Chromosome"/>
</dbReference>
<dbReference type="GO" id="GO:0008233">
    <property type="term" value="F:peptidase activity"/>
    <property type="evidence" value="ECO:0007669"/>
    <property type="project" value="UniProtKB-KW"/>
</dbReference>
<name>A0A974PPB5_9HYPH</name>
<protein>
    <submittedName>
        <fullName evidence="4">M20/M25/M40 family metallo-hydrolase</fullName>
    </submittedName>
</protein>
<dbReference type="Pfam" id="PF01546">
    <property type="entry name" value="Peptidase_M20"/>
    <property type="match status" value="1"/>
</dbReference>
<gene>
    <name evidence="4" type="ORF">EZH22_02320</name>
</gene>
<dbReference type="KEGG" id="xdi:EZH22_02320"/>
<organism evidence="4 5">
    <name type="scientific">Xanthobacter dioxanivorans</name>
    <dbReference type="NCBI Taxonomy" id="2528964"/>
    <lineage>
        <taxon>Bacteria</taxon>
        <taxon>Pseudomonadati</taxon>
        <taxon>Pseudomonadota</taxon>
        <taxon>Alphaproteobacteria</taxon>
        <taxon>Hyphomicrobiales</taxon>
        <taxon>Xanthobacteraceae</taxon>
        <taxon>Xanthobacter</taxon>
    </lineage>
</organism>
<dbReference type="Gene3D" id="3.40.630.10">
    <property type="entry name" value="Zn peptidases"/>
    <property type="match status" value="1"/>
</dbReference>
<dbReference type="RefSeq" id="WP_203194199.1">
    <property type="nucleotide sequence ID" value="NZ_CP063362.1"/>
</dbReference>
<keyword evidence="5" id="KW-1185">Reference proteome</keyword>
<keyword evidence="3" id="KW-0378">Hydrolase</keyword>
<dbReference type="Gene3D" id="3.30.70.360">
    <property type="match status" value="1"/>
</dbReference>
<dbReference type="SUPFAM" id="SSF53187">
    <property type="entry name" value="Zn-dependent exopeptidases"/>
    <property type="match status" value="1"/>
</dbReference>
<dbReference type="InterPro" id="IPR002933">
    <property type="entry name" value="Peptidase_M20"/>
</dbReference>
<sequence>MTRSDAIALADASFASGRFEDRLAQLVAIPSCSQDPALEPELERYLIGGIIPWLSGMGFRSEVHPNARGGGTILLLERIESPELPTVITYGHGDGVLGMDGEWSQGLVPWALQRRHDRWYGRGTADNKGQHVINLFALEAVLQARDGRLGFNVTLVLEMAEERGSIGLREFVQVNAQRLAADVFIASDGPRGSPGMPTIAAGSRGNYHFDLIVAPRKGGVHSGHWGGLTDDPAIVLSHALAAICDRNGRILVRDWLPEGGAPLPDRIRSMLEGCPLDPGTDAARIEPDWGEPALSPAEKLYAWNSFIVLSMLSGKSEQPMNAVAPDAIAHCQIRYVPGTDPEIIVPALRRHLDAAGFQDVRIENGRIGMPASAKPLPNEWVEFVARSFTESLGIPSQVIPQVSGGMPGDVFQDVLSVPLVWIPHGHNGCKQHGADEHLLIEVARQGVRGFAGLWWDLGERSGRVGLSAGARRFARPASG</sequence>
<evidence type="ECO:0000256" key="2">
    <source>
        <dbReference type="ARBA" id="ARBA00022723"/>
    </source>
</evidence>
<dbReference type="AlphaFoldDB" id="A0A974PPB5"/>
<dbReference type="GO" id="GO:0006508">
    <property type="term" value="P:proteolysis"/>
    <property type="evidence" value="ECO:0007669"/>
    <property type="project" value="UniProtKB-KW"/>
</dbReference>
<dbReference type="InterPro" id="IPR051458">
    <property type="entry name" value="Cyt/Met_Dipeptidase"/>
</dbReference>
<dbReference type="NCBIfam" id="NF005478">
    <property type="entry name" value="PRK07079.1"/>
    <property type="match status" value="1"/>
</dbReference>
<keyword evidence="1" id="KW-0645">Protease</keyword>
<dbReference type="PANTHER" id="PTHR43270">
    <property type="entry name" value="BETA-ALA-HIS DIPEPTIDASE"/>
    <property type="match status" value="1"/>
</dbReference>
<evidence type="ECO:0000256" key="3">
    <source>
        <dbReference type="ARBA" id="ARBA00022801"/>
    </source>
</evidence>
<dbReference type="GO" id="GO:0046872">
    <property type="term" value="F:metal ion binding"/>
    <property type="evidence" value="ECO:0007669"/>
    <property type="project" value="UniProtKB-KW"/>
</dbReference>
<evidence type="ECO:0000313" key="4">
    <source>
        <dbReference type="EMBL" id="QRG07288.1"/>
    </source>
</evidence>
<evidence type="ECO:0000313" key="5">
    <source>
        <dbReference type="Proteomes" id="UP000596427"/>
    </source>
</evidence>
<reference evidence="4 5" key="1">
    <citation type="submission" date="2020-10" db="EMBL/GenBank/DDBJ databases">
        <title>Degradation of 1,4-Dioxane by Xanthobacter sp. YN2, via a Novel Group-2 Soluble Di-Iron Monooxygenase.</title>
        <authorList>
            <person name="Ma F."/>
            <person name="Wang Y."/>
            <person name="Yang J."/>
            <person name="Guo H."/>
            <person name="Su D."/>
            <person name="Yu L."/>
        </authorList>
    </citation>
    <scope>NUCLEOTIDE SEQUENCE [LARGE SCALE GENOMIC DNA]</scope>
    <source>
        <strain evidence="4 5">YN2</strain>
    </source>
</reference>
<dbReference type="EMBL" id="CP063362">
    <property type="protein sequence ID" value="QRG07288.1"/>
    <property type="molecule type" value="Genomic_DNA"/>
</dbReference>